<dbReference type="EMBL" id="RAWI01000160">
    <property type="protein sequence ID" value="RKI06118.1"/>
    <property type="molecule type" value="Genomic_DNA"/>
</dbReference>
<feature type="domain" description="PpiC" evidence="3">
    <location>
        <begin position="156"/>
        <end position="208"/>
    </location>
</feature>
<name>A0ABX9QEY3_9BACT</name>
<evidence type="ECO:0000259" key="3">
    <source>
        <dbReference type="PROSITE" id="PS50198"/>
    </source>
</evidence>
<keyword evidence="1" id="KW-0413">Isomerase</keyword>
<evidence type="ECO:0000256" key="1">
    <source>
        <dbReference type="PROSITE-ProRule" id="PRU00278"/>
    </source>
</evidence>
<gene>
    <name evidence="4" type="ORF">D7Y13_20930</name>
</gene>
<dbReference type="SUPFAM" id="SSF109998">
    <property type="entry name" value="Triger factor/SurA peptide-binding domain-like"/>
    <property type="match status" value="1"/>
</dbReference>
<reference evidence="4 5" key="1">
    <citation type="submission" date="2018-09" db="EMBL/GenBank/DDBJ databases">
        <authorList>
            <person name="Livingstone P.G."/>
            <person name="Whitworth D.E."/>
        </authorList>
    </citation>
    <scope>NUCLEOTIDE SEQUENCE [LARGE SCALE GENOMIC DNA]</scope>
    <source>
        <strain evidence="4 5">CA031B</strain>
    </source>
</reference>
<keyword evidence="1" id="KW-0697">Rotamase</keyword>
<dbReference type="Proteomes" id="UP000278907">
    <property type="component" value="Unassembled WGS sequence"/>
</dbReference>
<dbReference type="PROSITE" id="PS50198">
    <property type="entry name" value="PPIC_PPIASE_2"/>
    <property type="match status" value="1"/>
</dbReference>
<dbReference type="InterPro" id="IPR046357">
    <property type="entry name" value="PPIase_dom_sf"/>
</dbReference>
<dbReference type="PANTHER" id="PTHR47245:SF2">
    <property type="entry name" value="PEPTIDYL-PROLYL CIS-TRANS ISOMERASE HP_0175-RELATED"/>
    <property type="match status" value="1"/>
</dbReference>
<accession>A0ABX9QEY3</accession>
<proteinExistence type="predicted"/>
<feature type="non-terminal residue" evidence="4">
    <location>
        <position position="208"/>
    </location>
</feature>
<comment type="caution">
    <text evidence="4">The sequence shown here is derived from an EMBL/GenBank/DDBJ whole genome shotgun (WGS) entry which is preliminary data.</text>
</comment>
<dbReference type="InterPro" id="IPR027304">
    <property type="entry name" value="Trigger_fact/SurA_dom_sf"/>
</dbReference>
<evidence type="ECO:0000313" key="5">
    <source>
        <dbReference type="Proteomes" id="UP000278907"/>
    </source>
</evidence>
<evidence type="ECO:0000313" key="4">
    <source>
        <dbReference type="EMBL" id="RKI06118.1"/>
    </source>
</evidence>
<feature type="compositionally biased region" description="Low complexity" evidence="2">
    <location>
        <begin position="23"/>
        <end position="33"/>
    </location>
</feature>
<organism evidence="4 5">
    <name type="scientific">Corallococcus praedator</name>
    <dbReference type="NCBI Taxonomy" id="2316724"/>
    <lineage>
        <taxon>Bacteria</taxon>
        <taxon>Pseudomonadati</taxon>
        <taxon>Myxococcota</taxon>
        <taxon>Myxococcia</taxon>
        <taxon>Myxococcales</taxon>
        <taxon>Cystobacterineae</taxon>
        <taxon>Myxococcaceae</taxon>
        <taxon>Corallococcus</taxon>
    </lineage>
</organism>
<dbReference type="InterPro" id="IPR000297">
    <property type="entry name" value="PPIase_PpiC"/>
</dbReference>
<keyword evidence="5" id="KW-1185">Reference proteome</keyword>
<protein>
    <recommendedName>
        <fullName evidence="3">PpiC domain-containing protein</fullName>
    </recommendedName>
</protein>
<sequence>MTSRTAPFLLPDFSEPMNRRHSSQPSSPSLPSPRRFRGWVLMGTGLLLVACGDPKVVAEVGKQKVTRAEVAAYVDAQSARERPTPAQALDALVSRSLLAEQARREGLADDEAVKARVATAEREVLAQALLEKRLASVVTESALRKRYEASRDALSRRQVRVRQLFVKVPANDEATRNRAWSRMNALQARLAGGEDFEKVAREASEDPV</sequence>
<dbReference type="Gene3D" id="3.10.50.40">
    <property type="match status" value="1"/>
</dbReference>
<dbReference type="PANTHER" id="PTHR47245">
    <property type="entry name" value="PEPTIDYLPROLYL ISOMERASE"/>
    <property type="match status" value="1"/>
</dbReference>
<dbReference type="InterPro" id="IPR050245">
    <property type="entry name" value="PrsA_foldase"/>
</dbReference>
<evidence type="ECO:0000256" key="2">
    <source>
        <dbReference type="SAM" id="MobiDB-lite"/>
    </source>
</evidence>
<feature type="region of interest" description="Disordered" evidence="2">
    <location>
        <begin position="1"/>
        <end position="34"/>
    </location>
</feature>